<dbReference type="PANTHER" id="PTHR45998:SF2">
    <property type="entry name" value="SERINE_THREONINE-PROTEIN KINASE 16"/>
    <property type="match status" value="1"/>
</dbReference>
<dbReference type="InterPro" id="IPR008271">
    <property type="entry name" value="Ser/Thr_kinase_AS"/>
</dbReference>
<sequence>MTGFKSLVPGISICFFLFWGTAILTLNQFNFSFDPPYSHNDVKPGNVLISQIKGQPPVAILMDFGSTCPARKEIRSRSEALQQQVWIINMHVLSESGGSLQLAIMNAQIKWASTSEPPYPDTLHQFVIWMLQPQTLQICS</sequence>
<dbReference type="GO" id="GO:0004674">
    <property type="term" value="F:protein serine/threonine kinase activity"/>
    <property type="evidence" value="ECO:0007669"/>
    <property type="project" value="UniProtKB-KW"/>
</dbReference>
<evidence type="ECO:0000256" key="1">
    <source>
        <dbReference type="ARBA" id="ARBA00012513"/>
    </source>
</evidence>
<evidence type="ECO:0000256" key="3">
    <source>
        <dbReference type="ARBA" id="ARBA00022679"/>
    </source>
</evidence>
<evidence type="ECO:0000256" key="5">
    <source>
        <dbReference type="ARBA" id="ARBA00022777"/>
    </source>
</evidence>
<accession>A0A8J5EWW7</accession>
<comment type="catalytic activity">
    <reaction evidence="8">
        <text>L-seryl-[protein] + ATP = O-phospho-L-seryl-[protein] + ADP + H(+)</text>
        <dbReference type="Rhea" id="RHEA:17989"/>
        <dbReference type="Rhea" id="RHEA-COMP:9863"/>
        <dbReference type="Rhea" id="RHEA-COMP:11604"/>
        <dbReference type="ChEBI" id="CHEBI:15378"/>
        <dbReference type="ChEBI" id="CHEBI:29999"/>
        <dbReference type="ChEBI" id="CHEBI:30616"/>
        <dbReference type="ChEBI" id="CHEBI:83421"/>
        <dbReference type="ChEBI" id="CHEBI:456216"/>
        <dbReference type="EC" id="2.7.11.1"/>
    </reaction>
</comment>
<dbReference type="AlphaFoldDB" id="A0A8J5EWW7"/>
<proteinExistence type="predicted"/>
<dbReference type="PANTHER" id="PTHR45998">
    <property type="entry name" value="SERINE/THREONINE-PROTEIN KINASE 16"/>
    <property type="match status" value="1"/>
</dbReference>
<organism evidence="10 11">
    <name type="scientific">Zingiber officinale</name>
    <name type="common">Ginger</name>
    <name type="synonym">Amomum zingiber</name>
    <dbReference type="NCBI Taxonomy" id="94328"/>
    <lineage>
        <taxon>Eukaryota</taxon>
        <taxon>Viridiplantae</taxon>
        <taxon>Streptophyta</taxon>
        <taxon>Embryophyta</taxon>
        <taxon>Tracheophyta</taxon>
        <taxon>Spermatophyta</taxon>
        <taxon>Magnoliopsida</taxon>
        <taxon>Liliopsida</taxon>
        <taxon>Zingiberales</taxon>
        <taxon>Zingiberaceae</taxon>
        <taxon>Zingiber</taxon>
    </lineage>
</organism>
<keyword evidence="9" id="KW-0812">Transmembrane</keyword>
<protein>
    <recommendedName>
        <fullName evidence="1">non-specific serine/threonine protein kinase</fullName>
        <ecNumber evidence="1">2.7.11.1</ecNumber>
    </recommendedName>
</protein>
<keyword evidence="2" id="KW-0723">Serine/threonine-protein kinase</keyword>
<dbReference type="Proteomes" id="UP000734854">
    <property type="component" value="Unassembled WGS sequence"/>
</dbReference>
<evidence type="ECO:0000256" key="8">
    <source>
        <dbReference type="ARBA" id="ARBA00048679"/>
    </source>
</evidence>
<keyword evidence="5" id="KW-0418">Kinase</keyword>
<name>A0A8J5EWW7_ZINOF</name>
<evidence type="ECO:0000256" key="9">
    <source>
        <dbReference type="SAM" id="Phobius"/>
    </source>
</evidence>
<keyword evidence="3" id="KW-0808">Transferase</keyword>
<dbReference type="Gene3D" id="1.10.510.10">
    <property type="entry name" value="Transferase(Phosphotransferase) domain 1"/>
    <property type="match status" value="1"/>
</dbReference>
<keyword evidence="9" id="KW-1133">Transmembrane helix</keyword>
<keyword evidence="9" id="KW-0472">Membrane</keyword>
<keyword evidence="6" id="KW-0067">ATP-binding</keyword>
<dbReference type="EC" id="2.7.11.1" evidence="1"/>
<dbReference type="GO" id="GO:0005524">
    <property type="term" value="F:ATP binding"/>
    <property type="evidence" value="ECO:0007669"/>
    <property type="project" value="UniProtKB-KW"/>
</dbReference>
<evidence type="ECO:0000256" key="6">
    <source>
        <dbReference type="ARBA" id="ARBA00022840"/>
    </source>
</evidence>
<keyword evidence="11" id="KW-1185">Reference proteome</keyword>
<evidence type="ECO:0000256" key="2">
    <source>
        <dbReference type="ARBA" id="ARBA00022527"/>
    </source>
</evidence>
<evidence type="ECO:0000313" key="10">
    <source>
        <dbReference type="EMBL" id="KAG6476006.1"/>
    </source>
</evidence>
<dbReference type="EMBL" id="JACMSC010000018">
    <property type="protein sequence ID" value="KAG6476006.1"/>
    <property type="molecule type" value="Genomic_DNA"/>
</dbReference>
<dbReference type="InterPro" id="IPR052239">
    <property type="entry name" value="Ser/Thr-specific_kinases"/>
</dbReference>
<gene>
    <name evidence="10" type="ORF">ZIOFF_065240</name>
</gene>
<dbReference type="GO" id="GO:0005737">
    <property type="term" value="C:cytoplasm"/>
    <property type="evidence" value="ECO:0007669"/>
    <property type="project" value="TreeGrafter"/>
</dbReference>
<evidence type="ECO:0000313" key="11">
    <source>
        <dbReference type="Proteomes" id="UP000734854"/>
    </source>
</evidence>
<dbReference type="InterPro" id="IPR011009">
    <property type="entry name" value="Kinase-like_dom_sf"/>
</dbReference>
<evidence type="ECO:0000256" key="7">
    <source>
        <dbReference type="ARBA" id="ARBA00047899"/>
    </source>
</evidence>
<dbReference type="PROSITE" id="PS00108">
    <property type="entry name" value="PROTEIN_KINASE_ST"/>
    <property type="match status" value="1"/>
</dbReference>
<comment type="caution">
    <text evidence="10">The sequence shown here is derived from an EMBL/GenBank/DDBJ whole genome shotgun (WGS) entry which is preliminary data.</text>
</comment>
<feature type="transmembrane region" description="Helical" evidence="9">
    <location>
        <begin position="6"/>
        <end position="26"/>
    </location>
</feature>
<reference evidence="10 11" key="1">
    <citation type="submission" date="2020-08" db="EMBL/GenBank/DDBJ databases">
        <title>Plant Genome Project.</title>
        <authorList>
            <person name="Zhang R.-G."/>
        </authorList>
    </citation>
    <scope>NUCLEOTIDE SEQUENCE [LARGE SCALE GENOMIC DNA]</scope>
    <source>
        <tissue evidence="10">Rhizome</tissue>
    </source>
</reference>
<keyword evidence="4" id="KW-0547">Nucleotide-binding</keyword>
<dbReference type="SUPFAM" id="SSF56112">
    <property type="entry name" value="Protein kinase-like (PK-like)"/>
    <property type="match status" value="1"/>
</dbReference>
<evidence type="ECO:0000256" key="4">
    <source>
        <dbReference type="ARBA" id="ARBA00022741"/>
    </source>
</evidence>
<comment type="catalytic activity">
    <reaction evidence="7">
        <text>L-threonyl-[protein] + ATP = O-phospho-L-threonyl-[protein] + ADP + H(+)</text>
        <dbReference type="Rhea" id="RHEA:46608"/>
        <dbReference type="Rhea" id="RHEA-COMP:11060"/>
        <dbReference type="Rhea" id="RHEA-COMP:11605"/>
        <dbReference type="ChEBI" id="CHEBI:15378"/>
        <dbReference type="ChEBI" id="CHEBI:30013"/>
        <dbReference type="ChEBI" id="CHEBI:30616"/>
        <dbReference type="ChEBI" id="CHEBI:61977"/>
        <dbReference type="ChEBI" id="CHEBI:456216"/>
        <dbReference type="EC" id="2.7.11.1"/>
    </reaction>
</comment>